<comment type="caution">
    <text evidence="1">The sequence shown here is derived from an EMBL/GenBank/DDBJ whole genome shotgun (WGS) entry which is preliminary data.</text>
</comment>
<dbReference type="Proteomes" id="UP001444071">
    <property type="component" value="Unassembled WGS sequence"/>
</dbReference>
<dbReference type="SUPFAM" id="SSF47769">
    <property type="entry name" value="SAM/Pointed domain"/>
    <property type="match status" value="1"/>
</dbReference>
<dbReference type="InterPro" id="IPR013761">
    <property type="entry name" value="SAM/pointed_sf"/>
</dbReference>
<protein>
    <recommendedName>
        <fullName evidence="3">Mitogen-activated protein kinase kinase kinase</fullName>
    </recommendedName>
</protein>
<evidence type="ECO:0000313" key="1">
    <source>
        <dbReference type="EMBL" id="MEQ2267271.1"/>
    </source>
</evidence>
<dbReference type="EMBL" id="JAHRIM010041703">
    <property type="protein sequence ID" value="MEQ2267271.1"/>
    <property type="molecule type" value="Genomic_DNA"/>
</dbReference>
<dbReference type="Gene3D" id="1.10.150.50">
    <property type="entry name" value="Transcription Factor, Ets-1"/>
    <property type="match status" value="1"/>
</dbReference>
<gene>
    <name evidence="1" type="ORF">XENORESO_003837</name>
</gene>
<feature type="non-terminal residue" evidence="1">
    <location>
        <position position="1"/>
    </location>
</feature>
<keyword evidence="2" id="KW-1185">Reference proteome</keyword>
<evidence type="ECO:0008006" key="3">
    <source>
        <dbReference type="Google" id="ProtNLM"/>
    </source>
</evidence>
<reference evidence="1 2" key="1">
    <citation type="submission" date="2021-06" db="EMBL/GenBank/DDBJ databases">
        <authorList>
            <person name="Palmer J.M."/>
        </authorList>
    </citation>
    <scope>NUCLEOTIDE SEQUENCE [LARGE SCALE GENOMIC DNA]</scope>
    <source>
        <strain evidence="1 2">XR_2019</strain>
        <tissue evidence="1">Muscle</tissue>
    </source>
</reference>
<proteinExistence type="predicted"/>
<name>A0ABV0WCY3_9TELE</name>
<accession>A0ABV0WCY3</accession>
<sequence>LLEELLQKEKEYQHVLKATLQQRTHDLELIRVRHRPPDISPPSILHVPADHEPDKRLTDWLKEHGADPDTIDKFLMEEYNLIDILTEVSKDDLRSLRLRGGVLCRIWRAIQRYRERDRLTGDKHSKADV</sequence>
<evidence type="ECO:0000313" key="2">
    <source>
        <dbReference type="Proteomes" id="UP001444071"/>
    </source>
</evidence>
<organism evidence="1 2">
    <name type="scientific">Xenotaenia resolanae</name>
    <dbReference type="NCBI Taxonomy" id="208358"/>
    <lineage>
        <taxon>Eukaryota</taxon>
        <taxon>Metazoa</taxon>
        <taxon>Chordata</taxon>
        <taxon>Craniata</taxon>
        <taxon>Vertebrata</taxon>
        <taxon>Euteleostomi</taxon>
        <taxon>Actinopterygii</taxon>
        <taxon>Neopterygii</taxon>
        <taxon>Teleostei</taxon>
        <taxon>Neoteleostei</taxon>
        <taxon>Acanthomorphata</taxon>
        <taxon>Ovalentaria</taxon>
        <taxon>Atherinomorphae</taxon>
        <taxon>Cyprinodontiformes</taxon>
        <taxon>Goodeidae</taxon>
        <taxon>Xenotaenia</taxon>
    </lineage>
</organism>